<dbReference type="GO" id="GO:0016787">
    <property type="term" value="F:hydrolase activity"/>
    <property type="evidence" value="ECO:0007669"/>
    <property type="project" value="UniProtKB-KW"/>
</dbReference>
<comment type="similarity">
    <text evidence="2">Belongs to the Nudix hydrolase family.</text>
</comment>
<dbReference type="InterPro" id="IPR015797">
    <property type="entry name" value="NUDIX_hydrolase-like_dom_sf"/>
</dbReference>
<evidence type="ECO:0000259" key="3">
    <source>
        <dbReference type="PROSITE" id="PS51462"/>
    </source>
</evidence>
<dbReference type="Gene3D" id="3.90.79.10">
    <property type="entry name" value="Nucleoside Triphosphate Pyrophosphohydrolase"/>
    <property type="match status" value="1"/>
</dbReference>
<proteinExistence type="inferred from homology"/>
<organism evidence="4 5">
    <name type="scientific">Echinicola soli</name>
    <dbReference type="NCBI Taxonomy" id="2591634"/>
    <lineage>
        <taxon>Bacteria</taxon>
        <taxon>Pseudomonadati</taxon>
        <taxon>Bacteroidota</taxon>
        <taxon>Cytophagia</taxon>
        <taxon>Cytophagales</taxon>
        <taxon>Cyclobacteriaceae</taxon>
        <taxon>Echinicola</taxon>
    </lineage>
</organism>
<dbReference type="AlphaFoldDB" id="A0A514CDL5"/>
<name>A0A514CDL5_9BACT</name>
<keyword evidence="5" id="KW-1185">Reference proteome</keyword>
<keyword evidence="1 2" id="KW-0378">Hydrolase</keyword>
<evidence type="ECO:0000313" key="4">
    <source>
        <dbReference type="EMBL" id="QDH77905.1"/>
    </source>
</evidence>
<protein>
    <submittedName>
        <fullName evidence="4">NUDIX domain-containing protein</fullName>
    </submittedName>
</protein>
<dbReference type="PROSITE" id="PS00893">
    <property type="entry name" value="NUDIX_BOX"/>
    <property type="match status" value="1"/>
</dbReference>
<dbReference type="InterPro" id="IPR000086">
    <property type="entry name" value="NUDIX_hydrolase_dom"/>
</dbReference>
<dbReference type="OrthoDB" id="9810648at2"/>
<dbReference type="EMBL" id="CP041253">
    <property type="protein sequence ID" value="QDH77905.1"/>
    <property type="molecule type" value="Genomic_DNA"/>
</dbReference>
<reference evidence="4 5" key="1">
    <citation type="submission" date="2019-06" db="EMBL/GenBank/DDBJ databases">
        <title>Echinicola alkalisoli sp. nov. isolated from saline soil.</title>
        <authorList>
            <person name="Sun J.-Q."/>
            <person name="Xu L."/>
        </authorList>
    </citation>
    <scope>NUCLEOTIDE SEQUENCE [LARGE SCALE GENOMIC DNA]</scope>
    <source>
        <strain evidence="4 5">LN3S3</strain>
    </source>
</reference>
<dbReference type="PRINTS" id="PR00502">
    <property type="entry name" value="NUDIXFAMILY"/>
</dbReference>
<evidence type="ECO:0000256" key="1">
    <source>
        <dbReference type="ARBA" id="ARBA00022801"/>
    </source>
</evidence>
<sequence length="150" mass="17403">MNSIYPEPTVGAIIFNPKDEVLLCKSAKWNNQYVIPGGHIEKGERMEDALVREVKEETGLDVYDLQLVSIQESVNSTHFAEQRHFIFIDYTCRTDSIDISLNDEADEYAWVKPSAILDYDLGGFCRSFFEEWLKEHSDYRRGVFYGYVSK</sequence>
<dbReference type="PROSITE" id="PS51462">
    <property type="entry name" value="NUDIX"/>
    <property type="match status" value="1"/>
</dbReference>
<dbReference type="CDD" id="cd18874">
    <property type="entry name" value="NUDIX_Hydrolase"/>
    <property type="match status" value="1"/>
</dbReference>
<evidence type="ECO:0000313" key="5">
    <source>
        <dbReference type="Proteomes" id="UP000316614"/>
    </source>
</evidence>
<dbReference type="RefSeq" id="WP_141613169.1">
    <property type="nucleotide sequence ID" value="NZ_CP041253.1"/>
</dbReference>
<dbReference type="Proteomes" id="UP000316614">
    <property type="component" value="Chromosome"/>
</dbReference>
<dbReference type="Pfam" id="PF00293">
    <property type="entry name" value="NUDIX"/>
    <property type="match status" value="1"/>
</dbReference>
<dbReference type="PANTHER" id="PTHR43736">
    <property type="entry name" value="ADP-RIBOSE PYROPHOSPHATASE"/>
    <property type="match status" value="1"/>
</dbReference>
<dbReference type="KEGG" id="echi:FKX85_02135"/>
<dbReference type="SUPFAM" id="SSF55811">
    <property type="entry name" value="Nudix"/>
    <property type="match status" value="1"/>
</dbReference>
<dbReference type="InterPro" id="IPR020084">
    <property type="entry name" value="NUDIX_hydrolase_CS"/>
</dbReference>
<dbReference type="PANTHER" id="PTHR43736:SF1">
    <property type="entry name" value="DIHYDRONEOPTERIN TRIPHOSPHATE DIPHOSPHATASE"/>
    <property type="match status" value="1"/>
</dbReference>
<dbReference type="InterPro" id="IPR020476">
    <property type="entry name" value="Nudix_hydrolase"/>
</dbReference>
<gene>
    <name evidence="4" type="ORF">FKX85_02135</name>
</gene>
<feature type="domain" description="Nudix hydrolase" evidence="3">
    <location>
        <begin position="5"/>
        <end position="134"/>
    </location>
</feature>
<evidence type="ECO:0000256" key="2">
    <source>
        <dbReference type="RuleBase" id="RU003476"/>
    </source>
</evidence>
<accession>A0A514CDL5</accession>